<feature type="domain" description="PPIase FKBP-type" evidence="8">
    <location>
        <begin position="249"/>
        <end position="333"/>
    </location>
</feature>
<dbReference type="SUPFAM" id="SSF54534">
    <property type="entry name" value="FKBP-like"/>
    <property type="match status" value="1"/>
</dbReference>
<evidence type="ECO:0000313" key="9">
    <source>
        <dbReference type="EMBL" id="SHF60351.1"/>
    </source>
</evidence>
<keyword evidence="5 6" id="KW-0413">Isomerase</keyword>
<keyword evidence="4 6" id="KW-0697">Rotamase</keyword>
<evidence type="ECO:0000256" key="6">
    <source>
        <dbReference type="PROSITE-ProRule" id="PRU00277"/>
    </source>
</evidence>
<dbReference type="GO" id="GO:0003755">
    <property type="term" value="F:peptidyl-prolyl cis-trans isomerase activity"/>
    <property type="evidence" value="ECO:0007669"/>
    <property type="project" value="UniProtKB-KW"/>
</dbReference>
<comment type="catalytic activity">
    <reaction evidence="1 6">
        <text>[protein]-peptidylproline (omega=180) = [protein]-peptidylproline (omega=0)</text>
        <dbReference type="Rhea" id="RHEA:16237"/>
        <dbReference type="Rhea" id="RHEA-COMP:10747"/>
        <dbReference type="Rhea" id="RHEA-COMP:10748"/>
        <dbReference type="ChEBI" id="CHEBI:83833"/>
        <dbReference type="ChEBI" id="CHEBI:83834"/>
        <dbReference type="EC" id="5.2.1.8"/>
    </reaction>
</comment>
<dbReference type="PROSITE" id="PS50059">
    <property type="entry name" value="FKBP_PPIASE"/>
    <property type="match status" value="1"/>
</dbReference>
<dbReference type="EC" id="5.2.1.8" evidence="3 6"/>
<keyword evidence="7" id="KW-0732">Signal</keyword>
<dbReference type="InterPro" id="IPR000774">
    <property type="entry name" value="PPIase_FKBP_N"/>
</dbReference>
<dbReference type="Pfam" id="PF01346">
    <property type="entry name" value="FKBP_N"/>
    <property type="match status" value="1"/>
</dbReference>
<sequence>MKKFQILALSAIAAIGVTVVSCDGGTATPNASLKTEVDSLSYAYGVQLAEGGLIQYMNQLGVLQDTTMFRASYAQRIAAETDAAKKATLEKEMSTKLDSINKANSKNLALFIKGLNESFSTSNKDQDAYYHGLQIGGQLKQMSENFENQVLDSAKVNKSALLAGVLNFIKKEKVVIPNSSELIQTKAMAAQAKAQAKQEENLKKQYQPQIEAGEKFLADNKTKDGVIALPSGLQYKIVKQGNGAKPTASDRVKVNYKGTLLDGTVFDSNDGKDPIVLGVGQVIKGWTEALQIMPVGSKWTLYIPYDLAYGAQQAGSITPFSTLVFDIELLGIEK</sequence>
<evidence type="ECO:0000256" key="3">
    <source>
        <dbReference type="ARBA" id="ARBA00013194"/>
    </source>
</evidence>
<dbReference type="InterPro" id="IPR036944">
    <property type="entry name" value="PPIase_FKBP_N_sf"/>
</dbReference>
<dbReference type="PROSITE" id="PS51257">
    <property type="entry name" value="PROKAR_LIPOPROTEIN"/>
    <property type="match status" value="1"/>
</dbReference>
<keyword evidence="10" id="KW-1185">Reference proteome</keyword>
<comment type="similarity">
    <text evidence="2">Belongs to the FKBP-type PPIase family.</text>
</comment>
<evidence type="ECO:0000256" key="5">
    <source>
        <dbReference type="ARBA" id="ARBA00023235"/>
    </source>
</evidence>
<dbReference type="GO" id="GO:0006457">
    <property type="term" value="P:protein folding"/>
    <property type="evidence" value="ECO:0007669"/>
    <property type="project" value="InterPro"/>
</dbReference>
<dbReference type="Gene3D" id="1.10.287.460">
    <property type="entry name" value="Peptidyl-prolyl cis-trans isomerase, FKBP-type, N-terminal domain"/>
    <property type="match status" value="1"/>
</dbReference>
<dbReference type="AlphaFoldDB" id="A0A1M5D052"/>
<evidence type="ECO:0000259" key="8">
    <source>
        <dbReference type="PROSITE" id="PS50059"/>
    </source>
</evidence>
<dbReference type="Gene3D" id="3.10.50.40">
    <property type="match status" value="1"/>
</dbReference>
<dbReference type="OrthoDB" id="9814548at2"/>
<dbReference type="PANTHER" id="PTHR43811:SF19">
    <property type="entry name" value="39 KDA FK506-BINDING NUCLEAR PROTEIN"/>
    <property type="match status" value="1"/>
</dbReference>
<evidence type="ECO:0000256" key="4">
    <source>
        <dbReference type="ARBA" id="ARBA00023110"/>
    </source>
</evidence>
<reference evidence="10" key="1">
    <citation type="submission" date="2016-11" db="EMBL/GenBank/DDBJ databases">
        <authorList>
            <person name="Varghese N."/>
            <person name="Submissions S."/>
        </authorList>
    </citation>
    <scope>NUCLEOTIDE SEQUENCE [LARGE SCALE GENOMIC DNA]</scope>
    <source>
        <strain evidence="10">DSM 27370</strain>
    </source>
</reference>
<proteinExistence type="inferred from homology"/>
<gene>
    <name evidence="9" type="ORF">SAMN05444362_10833</name>
</gene>
<feature type="signal peptide" evidence="7">
    <location>
        <begin position="1"/>
        <end position="21"/>
    </location>
</feature>
<dbReference type="PANTHER" id="PTHR43811">
    <property type="entry name" value="FKBP-TYPE PEPTIDYL-PROLYL CIS-TRANS ISOMERASE FKPA"/>
    <property type="match status" value="1"/>
</dbReference>
<evidence type="ECO:0000313" key="10">
    <source>
        <dbReference type="Proteomes" id="UP000184480"/>
    </source>
</evidence>
<evidence type="ECO:0000256" key="1">
    <source>
        <dbReference type="ARBA" id="ARBA00000971"/>
    </source>
</evidence>
<evidence type="ECO:0000256" key="7">
    <source>
        <dbReference type="SAM" id="SignalP"/>
    </source>
</evidence>
<dbReference type="STRING" id="1346286.SAMN05444362_10833"/>
<organism evidence="9 10">
    <name type="scientific">Dysgonomonas macrotermitis</name>
    <dbReference type="NCBI Taxonomy" id="1346286"/>
    <lineage>
        <taxon>Bacteria</taxon>
        <taxon>Pseudomonadati</taxon>
        <taxon>Bacteroidota</taxon>
        <taxon>Bacteroidia</taxon>
        <taxon>Bacteroidales</taxon>
        <taxon>Dysgonomonadaceae</taxon>
        <taxon>Dysgonomonas</taxon>
    </lineage>
</organism>
<dbReference type="InterPro" id="IPR046357">
    <property type="entry name" value="PPIase_dom_sf"/>
</dbReference>
<dbReference type="RefSeq" id="WP_062178291.1">
    <property type="nucleotide sequence ID" value="NZ_BBXL01000004.1"/>
</dbReference>
<dbReference type="InterPro" id="IPR001179">
    <property type="entry name" value="PPIase_FKBP_dom"/>
</dbReference>
<name>A0A1M5D052_9BACT</name>
<dbReference type="Proteomes" id="UP000184480">
    <property type="component" value="Unassembled WGS sequence"/>
</dbReference>
<dbReference type="Pfam" id="PF00254">
    <property type="entry name" value="FKBP_C"/>
    <property type="match status" value="1"/>
</dbReference>
<evidence type="ECO:0000256" key="2">
    <source>
        <dbReference type="ARBA" id="ARBA00006577"/>
    </source>
</evidence>
<feature type="chain" id="PRO_5009909437" description="peptidylprolyl isomerase" evidence="7">
    <location>
        <begin position="22"/>
        <end position="334"/>
    </location>
</feature>
<protein>
    <recommendedName>
        <fullName evidence="3 6">peptidylprolyl isomerase</fullName>
        <ecNumber evidence="3 6">5.2.1.8</ecNumber>
    </recommendedName>
</protein>
<accession>A0A1M5D052</accession>
<dbReference type="EMBL" id="FQUC01000008">
    <property type="protein sequence ID" value="SHF60351.1"/>
    <property type="molecule type" value="Genomic_DNA"/>
</dbReference>